<dbReference type="KEGG" id="vg:28801993"/>
<evidence type="ECO:0000256" key="1">
    <source>
        <dbReference type="SAM" id="MobiDB-lite"/>
    </source>
</evidence>
<reference evidence="2 3" key="1">
    <citation type="submission" date="2015-12" db="EMBL/GenBank/DDBJ databases">
        <title>Complete Genome Sequence of the Pseudomonas putida phage YMC11/06/C171_PPU_BP.</title>
        <authorList>
            <person name="Jeon J."/>
            <person name="Yong D."/>
            <person name="Lee K."/>
        </authorList>
    </citation>
    <scope>NUCLEOTIDE SEQUENCE [LARGE SCALE GENOMIC DNA]</scope>
</reference>
<evidence type="ECO:0000313" key="3">
    <source>
        <dbReference type="Proteomes" id="UP000201907"/>
    </source>
</evidence>
<feature type="region of interest" description="Disordered" evidence="1">
    <location>
        <begin position="1"/>
        <end position="20"/>
    </location>
</feature>
<proteinExistence type="predicted"/>
<gene>
    <name evidence="2" type="ORF">C171_00180</name>
</gene>
<name>A0A127KNG8_9CAUD</name>
<protein>
    <submittedName>
        <fullName evidence="2">Uncharacterized protein</fullName>
    </submittedName>
</protein>
<dbReference type="Proteomes" id="UP000201907">
    <property type="component" value="Segment"/>
</dbReference>
<keyword evidence="3" id="KW-1185">Reference proteome</keyword>
<dbReference type="EMBL" id="KU310944">
    <property type="protein sequence ID" value="AMO43642.1"/>
    <property type="molecule type" value="Genomic_DNA"/>
</dbReference>
<dbReference type="RefSeq" id="YP_009275036.1">
    <property type="nucleotide sequence ID" value="NC_030923.1"/>
</dbReference>
<evidence type="ECO:0000313" key="2">
    <source>
        <dbReference type="EMBL" id="AMO43642.1"/>
    </source>
</evidence>
<accession>A0A127KNG8</accession>
<organism evidence="2 3">
    <name type="scientific">Pseudomonas phage YMC11/06/C171_PPU_BP</name>
    <dbReference type="NCBI Taxonomy" id="1777063"/>
    <lineage>
        <taxon>Viruses</taxon>
        <taxon>Duplodnaviria</taxon>
        <taxon>Heunggongvirae</taxon>
        <taxon>Uroviricota</taxon>
        <taxon>Caudoviricetes</taxon>
        <taxon>Autographivirales</taxon>
        <taxon>Autoscriptoviridae</taxon>
        <taxon>Corkvirinae</taxon>
        <taxon>Kantovirus</taxon>
        <taxon>Kantovirus C171</taxon>
    </lineage>
</organism>
<sequence length="71" mass="7710">MIATANGGRAAVGTELDESVPAAERDAIIEREQRLAAWRASLPKRKPRADELPGPCETYNCAGLGWTWEGK</sequence>
<dbReference type="GeneID" id="28801993"/>